<feature type="coiled-coil region" evidence="1">
    <location>
        <begin position="995"/>
        <end position="1044"/>
    </location>
</feature>
<accession>A0A814X0N2</accession>
<feature type="coiled-coil region" evidence="1">
    <location>
        <begin position="570"/>
        <end position="608"/>
    </location>
</feature>
<feature type="compositionally biased region" description="Basic residues" evidence="2">
    <location>
        <begin position="1"/>
        <end position="10"/>
    </location>
</feature>
<feature type="region of interest" description="Disordered" evidence="2">
    <location>
        <begin position="1147"/>
        <end position="1192"/>
    </location>
</feature>
<comment type="caution">
    <text evidence="3">The sequence shown here is derived from an EMBL/GenBank/DDBJ whole genome shotgun (WGS) entry which is preliminary data.</text>
</comment>
<feature type="compositionally biased region" description="Low complexity" evidence="2">
    <location>
        <begin position="1147"/>
        <end position="1164"/>
    </location>
</feature>
<feature type="region of interest" description="Disordered" evidence="2">
    <location>
        <begin position="1"/>
        <end position="54"/>
    </location>
</feature>
<feature type="coiled-coil region" evidence="1">
    <location>
        <begin position="747"/>
        <end position="788"/>
    </location>
</feature>
<organism evidence="3 4">
    <name type="scientific">Adineta ricciae</name>
    <name type="common">Rotifer</name>
    <dbReference type="NCBI Taxonomy" id="249248"/>
    <lineage>
        <taxon>Eukaryota</taxon>
        <taxon>Metazoa</taxon>
        <taxon>Spiralia</taxon>
        <taxon>Gnathifera</taxon>
        <taxon>Rotifera</taxon>
        <taxon>Eurotatoria</taxon>
        <taxon>Bdelloidea</taxon>
        <taxon>Adinetida</taxon>
        <taxon>Adinetidae</taxon>
        <taxon>Adineta</taxon>
    </lineage>
</organism>
<dbReference type="EMBL" id="CAJNOJ010000155">
    <property type="protein sequence ID" value="CAF1211521.1"/>
    <property type="molecule type" value="Genomic_DNA"/>
</dbReference>
<keyword evidence="1" id="KW-0175">Coiled coil</keyword>
<feature type="coiled-coil region" evidence="1">
    <location>
        <begin position="821"/>
        <end position="876"/>
    </location>
</feature>
<protein>
    <submittedName>
        <fullName evidence="3">Uncharacterized protein</fullName>
    </submittedName>
</protein>
<feature type="coiled-coil region" evidence="1">
    <location>
        <begin position="910"/>
        <end position="937"/>
    </location>
</feature>
<dbReference type="OrthoDB" id="10007527at2759"/>
<feature type="coiled-coil region" evidence="1">
    <location>
        <begin position="415"/>
        <end position="442"/>
    </location>
</feature>
<gene>
    <name evidence="3" type="ORF">EDS130_LOCUS25913</name>
</gene>
<evidence type="ECO:0000313" key="3">
    <source>
        <dbReference type="EMBL" id="CAF1211521.1"/>
    </source>
</evidence>
<evidence type="ECO:0000313" key="4">
    <source>
        <dbReference type="Proteomes" id="UP000663852"/>
    </source>
</evidence>
<feature type="compositionally biased region" description="Polar residues" evidence="2">
    <location>
        <begin position="298"/>
        <end position="312"/>
    </location>
</feature>
<feature type="region of interest" description="Disordered" evidence="2">
    <location>
        <begin position="277"/>
        <end position="312"/>
    </location>
</feature>
<feature type="region of interest" description="Disordered" evidence="2">
    <location>
        <begin position="653"/>
        <end position="672"/>
    </location>
</feature>
<dbReference type="Proteomes" id="UP000663852">
    <property type="component" value="Unassembled WGS sequence"/>
</dbReference>
<feature type="compositionally biased region" description="Acidic residues" evidence="2">
    <location>
        <begin position="23"/>
        <end position="35"/>
    </location>
</feature>
<feature type="compositionally biased region" description="Polar residues" evidence="2">
    <location>
        <begin position="1165"/>
        <end position="1175"/>
    </location>
</feature>
<evidence type="ECO:0000256" key="1">
    <source>
        <dbReference type="SAM" id="Coils"/>
    </source>
</evidence>
<sequence length="1192" mass="141084">MYPGTRRKKRTDSMKVTTGERESEAEEEEDDDDDGDHSHSKIKHQTRDPSKSTHSAAIASLFSLAMPTTTEHDRQLPNAAALQVAHILESSDLQEIARLDWVEQIQYFVTERSHLINQLEHIRTQFDKQYNSLKRRLDESETKNERLTAQHRSATKQLLLYKNLIEAPENSDSPTPKKDYQQLKQTIDSIVKENNHLYAELQEFITSDPVYDQVKLLETTNRHLQQELLQSSNQNAQLKKLINVDEIKHLKTLLAKTSDECEQLRLLNKKLVNEIEHRRGQTQTSSPKQVQIYLHPPSQRSPTSSPKLTDEQNSQLTIQNLRQLDLTTHLPLPSSSTLSTSANLTELHEHVQLLEQKLQQRDHELHTLQLEIEKGTSSIMSSIEDLCIASNSVSPVPHSPMIRAKSTSSQLKPTIEELQNEIDQLHDKLDEITRENQTLRNRTREFDTIYEENEYLYAEKSVRNEEMERARIRELVLEQEIRTLKEREKEFLVTSDTTPESSNITQLKLKIDWLHRTNNELELENVRVREQLDFLSEKCQDLKNELIHKDEHHKQILSVAEDQQQLPQELIRLEKMKINLEHQIEQDRQDYERTLQAMEEHNEKREQKYSTLYDTILKLQNDYRQKELDYVQQMDDIVKQRTELHTQLTTLQNEHKQIQQENKSLKDEIKSKDEINRDLKSALASSNNDSQSTYTQLRQANSNLTELQKKYDRDLADRNKQIETLHNQHKQMMTNYDEGLLKTHQTIIQLQHENKQYSNQIESYRSNLEKLQSELNEKKQFIEQVQSDLTERSALHVNINNQLAQENKARMTKISDLEHAIAQEQLQKMECQRTIQDLQMELLKSRAIAKESLEKSQELERRLHETDKNFEETIRNHLTESTEPTRRELMSLRAELVTKSDQVTLLQYALDEEKLKRQRLEMKLKRLKEEYINVRKELYNRIEEINGLQHELVECRFKNEYNLHLTNQTFSSIKSTNETEPSTAVQLYLKEKTDNQQWQLKCRTYQQKVEHLQRNYDLTKGKYKERLREERELFERTKRKYLDHLKNVQRDLHETRQLLEKDAELKFHQESAYQQLIDERRQLLTSMVDKDAKVREMRRENLLLTSKIQLLEDQMENLNERVDRTLRERSQFRRDIGTVRLDSNLSIETASRSSTSPSPTRAITYTETNTRNQPIHHTESFGFDNIRTMSPS</sequence>
<evidence type="ECO:0000256" key="2">
    <source>
        <dbReference type="SAM" id="MobiDB-lite"/>
    </source>
</evidence>
<proteinExistence type="predicted"/>
<dbReference type="Gene3D" id="1.10.287.1490">
    <property type="match status" value="1"/>
</dbReference>
<dbReference type="AlphaFoldDB" id="A0A814X0N2"/>
<reference evidence="3" key="1">
    <citation type="submission" date="2021-02" db="EMBL/GenBank/DDBJ databases">
        <authorList>
            <person name="Nowell W R."/>
        </authorList>
    </citation>
    <scope>NUCLEOTIDE SEQUENCE</scope>
</reference>
<feature type="coiled-coil region" evidence="1">
    <location>
        <begin position="467"/>
        <end position="545"/>
    </location>
</feature>
<feature type="coiled-coil region" evidence="1">
    <location>
        <begin position="1094"/>
        <end position="1135"/>
    </location>
</feature>
<feature type="coiled-coil region" evidence="1">
    <location>
        <begin position="116"/>
        <end position="274"/>
    </location>
</feature>
<name>A0A814X0N2_ADIRI</name>